<accession>E1Y985</accession>
<name>E1Y985_9BACT</name>
<dbReference type="PANTHER" id="PTHR43861">
    <property type="entry name" value="TRANS-ACONITATE 2-METHYLTRANSFERASE-RELATED"/>
    <property type="match status" value="1"/>
</dbReference>
<dbReference type="SUPFAM" id="SSF53335">
    <property type="entry name" value="S-adenosyl-L-methionine-dependent methyltransferases"/>
    <property type="match status" value="1"/>
</dbReference>
<reference evidence="1" key="1">
    <citation type="journal article" date="2011" name="Environ. Microbiol.">
        <title>Genomic insights into the metabolic potential of the polycyclic aromatic hydrocarbon degrading sulfate-reducing Deltaproteobacterium N47.</title>
        <authorList>
            <person name="Bergmann F."/>
            <person name="Selesi D."/>
            <person name="Weinmaier T."/>
            <person name="Tischler P."/>
            <person name="Rattei T."/>
            <person name="Meckenstock R.U."/>
        </authorList>
    </citation>
    <scope>NUCLEOTIDE SEQUENCE</scope>
</reference>
<protein>
    <recommendedName>
        <fullName evidence="2">Class I SAM-dependent methyltransferase</fullName>
    </recommendedName>
</protein>
<sequence>MAEQNLNFKYDRTYEKSKKRILNKDKTTISLLLNKISPGSSVLEFGASTGYMTRFMAEELKCEVSIVEIDAKAGKLASQYSVNALFGDIENYEWEIEYNGKKFDYILFADVLEHLKYPSQVLKKAAVFLNPGGRIIISIPNAGYNGILADLWMNRFHYRETGLLDDSHIRFFTYESAKELVVNSGLTIKDICYKKVKLKKSEFKDGWKSLPLVIKFLMKLRPMGSVYQFIIEAELKS</sequence>
<evidence type="ECO:0000313" key="1">
    <source>
        <dbReference type="EMBL" id="CBX27129.1"/>
    </source>
</evidence>
<dbReference type="EMBL" id="FR695864">
    <property type="protein sequence ID" value="CBX27129.1"/>
    <property type="molecule type" value="Genomic_DNA"/>
</dbReference>
<evidence type="ECO:0008006" key="2">
    <source>
        <dbReference type="Google" id="ProtNLM"/>
    </source>
</evidence>
<dbReference type="InterPro" id="IPR029063">
    <property type="entry name" value="SAM-dependent_MTases_sf"/>
</dbReference>
<organism evidence="1">
    <name type="scientific">uncultured Desulfobacterium sp</name>
    <dbReference type="NCBI Taxonomy" id="201089"/>
    <lineage>
        <taxon>Bacteria</taxon>
        <taxon>Pseudomonadati</taxon>
        <taxon>Thermodesulfobacteriota</taxon>
        <taxon>Desulfobacteria</taxon>
        <taxon>Desulfobacterales</taxon>
        <taxon>Desulfobacteriaceae</taxon>
        <taxon>Desulfobacterium</taxon>
        <taxon>environmental samples</taxon>
    </lineage>
</organism>
<dbReference type="CDD" id="cd02440">
    <property type="entry name" value="AdoMet_MTases"/>
    <property type="match status" value="1"/>
</dbReference>
<gene>
    <name evidence="1" type="ORF">N47_A11580</name>
</gene>
<dbReference type="AlphaFoldDB" id="E1Y985"/>
<dbReference type="PANTHER" id="PTHR43861:SF6">
    <property type="entry name" value="METHYLTRANSFERASE TYPE 11"/>
    <property type="match status" value="1"/>
</dbReference>
<dbReference type="Gene3D" id="3.40.50.150">
    <property type="entry name" value="Vaccinia Virus protein VP39"/>
    <property type="match status" value="1"/>
</dbReference>
<proteinExistence type="predicted"/>
<dbReference type="Pfam" id="PF13489">
    <property type="entry name" value="Methyltransf_23"/>
    <property type="match status" value="1"/>
</dbReference>